<keyword evidence="2" id="KW-1185">Reference proteome</keyword>
<reference evidence="1 2" key="1">
    <citation type="submission" date="2019-10" db="EMBL/GenBank/DDBJ databases">
        <authorList>
            <person name="Zack K.M."/>
            <person name="Garlena R.A."/>
            <person name="Russell D.A."/>
            <person name="Pope W.H."/>
            <person name="Jacobs-Sera D."/>
            <person name="Hatfull G.F."/>
        </authorList>
    </citation>
    <scope>NUCLEOTIDE SEQUENCE [LARGE SCALE GENOMIC DNA]</scope>
</reference>
<name>A0A649VTG3_9CAUD</name>
<evidence type="ECO:0000313" key="1">
    <source>
        <dbReference type="EMBL" id="QGJ95222.1"/>
    </source>
</evidence>
<dbReference type="KEGG" id="vg:80005613"/>
<proteinExistence type="predicted"/>
<organism evidence="1 2">
    <name type="scientific">Microbacterium phage Jayden</name>
    <dbReference type="NCBI Taxonomy" id="2656550"/>
    <lineage>
        <taxon>Viruses</taxon>
        <taxon>Duplodnaviria</taxon>
        <taxon>Heunggongvirae</taxon>
        <taxon>Uroviricota</taxon>
        <taxon>Caudoviricetes</taxon>
        <taxon>Hodgkinviridae</taxon>
        <taxon>Metamorphoovirus</taxon>
        <taxon>Metamorphoovirus jayden</taxon>
    </lineage>
</organism>
<evidence type="ECO:0000313" key="2">
    <source>
        <dbReference type="Proteomes" id="UP000422411"/>
    </source>
</evidence>
<gene>
    <name evidence="1" type="primary">2</name>
    <name evidence="1" type="ORF">PBI_JAYDEN_2</name>
</gene>
<protein>
    <submittedName>
        <fullName evidence="1">Uncharacterized protein</fullName>
    </submittedName>
</protein>
<sequence length="94" mass="10080">MSGPGAVPSTPCTLGQGVFGFIPWPGPVVQYVYEGHAVPVWAADVLPSARLTPVRMAEVEESIERMAEQMSRAANMTGESIADALRRVARSIRP</sequence>
<dbReference type="Proteomes" id="UP000422411">
    <property type="component" value="Segment"/>
</dbReference>
<dbReference type="RefSeq" id="YP_010751938.1">
    <property type="nucleotide sequence ID" value="NC_073375.1"/>
</dbReference>
<dbReference type="EMBL" id="MN586042">
    <property type="protein sequence ID" value="QGJ95222.1"/>
    <property type="molecule type" value="Genomic_DNA"/>
</dbReference>
<dbReference type="GeneID" id="80005613"/>
<accession>A0A649VTG3</accession>